<dbReference type="Proteomes" id="UP001062846">
    <property type="component" value="Chromosome 9"/>
</dbReference>
<evidence type="ECO:0000313" key="2">
    <source>
        <dbReference type="Proteomes" id="UP001062846"/>
    </source>
</evidence>
<accession>A0ACC0MAH7</accession>
<protein>
    <submittedName>
        <fullName evidence="1">Uncharacterized protein</fullName>
    </submittedName>
</protein>
<comment type="caution">
    <text evidence="1">The sequence shown here is derived from an EMBL/GenBank/DDBJ whole genome shotgun (WGS) entry which is preliminary data.</text>
</comment>
<reference evidence="1" key="1">
    <citation type="submission" date="2022-02" db="EMBL/GenBank/DDBJ databases">
        <title>Plant Genome Project.</title>
        <authorList>
            <person name="Zhang R.-G."/>
        </authorList>
    </citation>
    <scope>NUCLEOTIDE SEQUENCE</scope>
    <source>
        <strain evidence="1">AT1</strain>
    </source>
</reference>
<evidence type="ECO:0000313" key="1">
    <source>
        <dbReference type="EMBL" id="KAI8538053.1"/>
    </source>
</evidence>
<gene>
    <name evidence="1" type="ORF">RHMOL_Rhmol09G0071500</name>
</gene>
<organism evidence="1 2">
    <name type="scientific">Rhododendron molle</name>
    <name type="common">Chinese azalea</name>
    <name type="synonym">Azalea mollis</name>
    <dbReference type="NCBI Taxonomy" id="49168"/>
    <lineage>
        <taxon>Eukaryota</taxon>
        <taxon>Viridiplantae</taxon>
        <taxon>Streptophyta</taxon>
        <taxon>Embryophyta</taxon>
        <taxon>Tracheophyta</taxon>
        <taxon>Spermatophyta</taxon>
        <taxon>Magnoliopsida</taxon>
        <taxon>eudicotyledons</taxon>
        <taxon>Gunneridae</taxon>
        <taxon>Pentapetalae</taxon>
        <taxon>asterids</taxon>
        <taxon>Ericales</taxon>
        <taxon>Ericaceae</taxon>
        <taxon>Ericoideae</taxon>
        <taxon>Rhodoreae</taxon>
        <taxon>Rhododendron</taxon>
    </lineage>
</organism>
<dbReference type="EMBL" id="CM046396">
    <property type="protein sequence ID" value="KAI8538053.1"/>
    <property type="molecule type" value="Genomic_DNA"/>
</dbReference>
<keyword evidence="2" id="KW-1185">Reference proteome</keyword>
<sequence length="101" mass="11684">MNLDGPSPDERLDAASPWKRGHDEFGGALLISRHSFWEEFDDRVHANIDLNIDTKRAALKISASVVSLVSLTGCWNIPVKQRERRTPRRKFLNWEKMLVNR</sequence>
<name>A0ACC0MAH7_RHOML</name>
<proteinExistence type="predicted"/>